<feature type="domain" description="Carboxyltransferase" evidence="4">
    <location>
        <begin position="12"/>
        <end position="203"/>
    </location>
</feature>
<sequence length="530" mass="57825">MLELNPATGPAIQAQDFGDFLLLRLADGMASSISTIGRVIFESKLDFVDEVIVTEVEICLAVNESFSRERLRELELLDFSSAETAETVTHELPIHFADDFPDWDRIRSHTDLERNTYIERLLQCDFQVAMAGFLPGFVYLSGLPKELQVPRKENPANRTLPNTFAVGGKYAGVYSLPSAAGWNCIGQIAKQILDPDRVPPLLLGQGDSVRLIRCDLSEFESQCRENKTGSQQLACDSPRGDRGTLRFEKPGMLTLIQDRGRFGFAYYAIPRGGAFDAKSADVANAIVGNSEDSAVIECHFVAPTIHFDSDATICLAGADMQWRVDGQAVRRNQTIQISAGSTLSGSKAISGCRGYIAIHGTIETSQSFGSSSCYLPGKFGGNEGRPFSVGDVLQWTRPTNATFPIRVDVLSSESDDSIPLQPGPEFGWLDEASKQRLLSGEFSIDVNSDRMGARLNGPKLNARQPQLPDSVPLLPGMIQLTPSGQCIVVLQDGQTTGGYPRVGYLNPMAISRLNQTPIGHPFCFEMTDSD</sequence>
<protein>
    <submittedName>
        <fullName evidence="6">KipI antagonist</fullName>
    </submittedName>
</protein>
<gene>
    <name evidence="6" type="primary">kipA</name>
    <name evidence="6" type="ORF">MFFC18_24670</name>
</gene>
<proteinExistence type="predicted"/>
<reference evidence="6 7" key="1">
    <citation type="submission" date="2019-08" db="EMBL/GenBank/DDBJ databases">
        <title>Deep-cultivation of Planctomycetes and their phenomic and genomic characterization uncovers novel biology.</title>
        <authorList>
            <person name="Wiegand S."/>
            <person name="Jogler M."/>
            <person name="Boedeker C."/>
            <person name="Pinto D."/>
            <person name="Vollmers J."/>
            <person name="Rivas-Marin E."/>
            <person name="Kohn T."/>
            <person name="Peeters S.H."/>
            <person name="Heuer A."/>
            <person name="Rast P."/>
            <person name="Oberbeckmann S."/>
            <person name="Bunk B."/>
            <person name="Jeske O."/>
            <person name="Meyerdierks A."/>
            <person name="Storesund J.E."/>
            <person name="Kallscheuer N."/>
            <person name="Luecker S."/>
            <person name="Lage O.M."/>
            <person name="Pohl T."/>
            <person name="Merkel B.J."/>
            <person name="Hornburger P."/>
            <person name="Mueller R.-W."/>
            <person name="Bruemmer F."/>
            <person name="Labrenz M."/>
            <person name="Spormann A.M."/>
            <person name="Op den Camp H."/>
            <person name="Overmann J."/>
            <person name="Amann R."/>
            <person name="Jetten M.S.M."/>
            <person name="Mascher T."/>
            <person name="Medema M.H."/>
            <person name="Devos D.P."/>
            <person name="Kaster A.-K."/>
            <person name="Ovreas L."/>
            <person name="Rohde M."/>
            <person name="Galperin M.Y."/>
            <person name="Jogler C."/>
        </authorList>
    </citation>
    <scope>NUCLEOTIDE SEQUENCE [LARGE SCALE GENOMIC DNA]</scope>
    <source>
        <strain evidence="6 7">FC18</strain>
    </source>
</reference>
<keyword evidence="7" id="KW-1185">Reference proteome</keyword>
<dbReference type="STRING" id="980251.GCA_001642875_04728"/>
<dbReference type="SUPFAM" id="SSF50891">
    <property type="entry name" value="Cyclophilin-like"/>
    <property type="match status" value="1"/>
</dbReference>
<dbReference type="InterPro" id="IPR003778">
    <property type="entry name" value="CT_A_B"/>
</dbReference>
<keyword evidence="3" id="KW-0067">ATP-binding</keyword>
<dbReference type="InterPro" id="IPR052708">
    <property type="entry name" value="PxpC"/>
</dbReference>
<dbReference type="Proteomes" id="UP000322214">
    <property type="component" value="Chromosome"/>
</dbReference>
<organism evidence="6 7">
    <name type="scientific">Mariniblastus fucicola</name>
    <dbReference type="NCBI Taxonomy" id="980251"/>
    <lineage>
        <taxon>Bacteria</taxon>
        <taxon>Pseudomonadati</taxon>
        <taxon>Planctomycetota</taxon>
        <taxon>Planctomycetia</taxon>
        <taxon>Pirellulales</taxon>
        <taxon>Pirellulaceae</taxon>
        <taxon>Mariniblastus</taxon>
    </lineage>
</organism>
<evidence type="ECO:0000313" key="6">
    <source>
        <dbReference type="EMBL" id="QEG22584.1"/>
    </source>
</evidence>
<dbReference type="PANTHER" id="PTHR43309:SF3">
    <property type="entry name" value="5-OXOPROLINASE SUBUNIT C"/>
    <property type="match status" value="1"/>
</dbReference>
<dbReference type="GO" id="GO:0005524">
    <property type="term" value="F:ATP binding"/>
    <property type="evidence" value="ECO:0007669"/>
    <property type="project" value="UniProtKB-KW"/>
</dbReference>
<evidence type="ECO:0000259" key="4">
    <source>
        <dbReference type="SMART" id="SM00796"/>
    </source>
</evidence>
<dbReference type="EMBL" id="CP042912">
    <property type="protein sequence ID" value="QEG22584.1"/>
    <property type="molecule type" value="Genomic_DNA"/>
</dbReference>
<name>A0A5B9P8A8_9BACT</name>
<keyword evidence="2" id="KW-0378">Hydrolase</keyword>
<dbReference type="KEGG" id="mff:MFFC18_24670"/>
<evidence type="ECO:0000256" key="2">
    <source>
        <dbReference type="ARBA" id="ARBA00022801"/>
    </source>
</evidence>
<dbReference type="SMART" id="SM00797">
    <property type="entry name" value="AHS2"/>
    <property type="match status" value="1"/>
</dbReference>
<dbReference type="AlphaFoldDB" id="A0A5B9P8A8"/>
<dbReference type="InterPro" id="IPR029000">
    <property type="entry name" value="Cyclophilin-like_dom_sf"/>
</dbReference>
<keyword evidence="1" id="KW-0547">Nucleotide-binding</keyword>
<feature type="domain" description="Carboxyltransferase" evidence="5">
    <location>
        <begin position="266"/>
        <end position="529"/>
    </location>
</feature>
<dbReference type="GO" id="GO:0016787">
    <property type="term" value="F:hydrolase activity"/>
    <property type="evidence" value="ECO:0007669"/>
    <property type="project" value="UniProtKB-KW"/>
</dbReference>
<dbReference type="InterPro" id="IPR003833">
    <property type="entry name" value="CT_C_D"/>
</dbReference>
<evidence type="ECO:0000256" key="3">
    <source>
        <dbReference type="ARBA" id="ARBA00022840"/>
    </source>
</evidence>
<dbReference type="PANTHER" id="PTHR43309">
    <property type="entry name" value="5-OXOPROLINASE SUBUNIT C"/>
    <property type="match status" value="1"/>
</dbReference>
<dbReference type="SMART" id="SM00796">
    <property type="entry name" value="AHS1"/>
    <property type="match status" value="1"/>
</dbReference>
<evidence type="ECO:0000313" key="7">
    <source>
        <dbReference type="Proteomes" id="UP000322214"/>
    </source>
</evidence>
<accession>A0A5B9P8A8</accession>
<dbReference type="Pfam" id="PF02682">
    <property type="entry name" value="CT_C_D"/>
    <property type="match status" value="1"/>
</dbReference>
<evidence type="ECO:0000256" key="1">
    <source>
        <dbReference type="ARBA" id="ARBA00022741"/>
    </source>
</evidence>
<dbReference type="Pfam" id="PF02626">
    <property type="entry name" value="CT_A_B"/>
    <property type="match status" value="1"/>
</dbReference>
<evidence type="ECO:0000259" key="5">
    <source>
        <dbReference type="SMART" id="SM00797"/>
    </source>
</evidence>
<dbReference type="RefSeq" id="WP_075086404.1">
    <property type="nucleotide sequence ID" value="NZ_CP042912.1"/>
</dbReference>
<dbReference type="Gene3D" id="2.40.100.10">
    <property type="entry name" value="Cyclophilin-like"/>
    <property type="match status" value="2"/>
</dbReference>